<name>A0A1T4L464_9FIRM</name>
<gene>
    <name evidence="7" type="ORF">SAMN02745118_01029</name>
</gene>
<keyword evidence="4" id="KW-0720">Serine protease</keyword>
<comment type="similarity">
    <text evidence="1">Belongs to the peptidase S1C family.</text>
</comment>
<evidence type="ECO:0000256" key="5">
    <source>
        <dbReference type="SAM" id="Phobius"/>
    </source>
</evidence>
<protein>
    <submittedName>
        <fullName evidence="7">Serine protease, S1-C subfamily, contains C-terminal PDZ domain</fullName>
    </submittedName>
</protein>
<organism evidence="7 8">
    <name type="scientific">Selenihalanaerobacter shriftii</name>
    <dbReference type="NCBI Taxonomy" id="142842"/>
    <lineage>
        <taxon>Bacteria</taxon>
        <taxon>Bacillati</taxon>
        <taxon>Bacillota</taxon>
        <taxon>Clostridia</taxon>
        <taxon>Halanaerobiales</taxon>
        <taxon>Halobacteroidaceae</taxon>
        <taxon>Selenihalanaerobacter</taxon>
    </lineage>
</organism>
<dbReference type="Gene3D" id="2.40.10.10">
    <property type="entry name" value="Trypsin-like serine proteases"/>
    <property type="match status" value="2"/>
</dbReference>
<dbReference type="STRING" id="142842.SAMN02745118_01029"/>
<evidence type="ECO:0000256" key="1">
    <source>
        <dbReference type="ARBA" id="ARBA00010541"/>
    </source>
</evidence>
<evidence type="ECO:0000256" key="4">
    <source>
        <dbReference type="ARBA" id="ARBA00022825"/>
    </source>
</evidence>
<dbReference type="PANTHER" id="PTHR43343:SF3">
    <property type="entry name" value="PROTEASE DO-LIKE 8, CHLOROPLASTIC"/>
    <property type="match status" value="1"/>
</dbReference>
<feature type="domain" description="PDZ" evidence="6">
    <location>
        <begin position="289"/>
        <end position="368"/>
    </location>
</feature>
<keyword evidence="2 7" id="KW-0645">Protease</keyword>
<dbReference type="InterPro" id="IPR001478">
    <property type="entry name" value="PDZ"/>
</dbReference>
<dbReference type="PRINTS" id="PR00834">
    <property type="entry name" value="PROTEASES2C"/>
</dbReference>
<evidence type="ECO:0000256" key="3">
    <source>
        <dbReference type="ARBA" id="ARBA00022801"/>
    </source>
</evidence>
<dbReference type="GO" id="GO:0004252">
    <property type="term" value="F:serine-type endopeptidase activity"/>
    <property type="evidence" value="ECO:0007669"/>
    <property type="project" value="InterPro"/>
</dbReference>
<keyword evidence="5" id="KW-0812">Transmembrane</keyword>
<evidence type="ECO:0000256" key="2">
    <source>
        <dbReference type="ARBA" id="ARBA00022670"/>
    </source>
</evidence>
<dbReference type="InterPro" id="IPR009003">
    <property type="entry name" value="Peptidase_S1_PA"/>
</dbReference>
<dbReference type="Pfam" id="PF13365">
    <property type="entry name" value="Trypsin_2"/>
    <property type="match status" value="1"/>
</dbReference>
<dbReference type="InterPro" id="IPR001940">
    <property type="entry name" value="Peptidase_S1C"/>
</dbReference>
<keyword evidence="8" id="KW-1185">Reference proteome</keyword>
<dbReference type="OrthoDB" id="9758917at2"/>
<evidence type="ECO:0000259" key="6">
    <source>
        <dbReference type="PROSITE" id="PS50106"/>
    </source>
</evidence>
<feature type="transmembrane region" description="Helical" evidence="5">
    <location>
        <begin position="14"/>
        <end position="41"/>
    </location>
</feature>
<keyword evidence="5" id="KW-1133">Transmembrane helix</keyword>
<dbReference type="InterPro" id="IPR043504">
    <property type="entry name" value="Peptidase_S1_PA_chymotrypsin"/>
</dbReference>
<dbReference type="InterPro" id="IPR051201">
    <property type="entry name" value="Chloro_Bact_Ser_Proteases"/>
</dbReference>
<dbReference type="AlphaFoldDB" id="A0A1T4L464"/>
<dbReference type="PROSITE" id="PS50106">
    <property type="entry name" value="PDZ"/>
    <property type="match status" value="1"/>
</dbReference>
<proteinExistence type="inferred from homology"/>
<dbReference type="PANTHER" id="PTHR43343">
    <property type="entry name" value="PEPTIDASE S12"/>
    <property type="match status" value="1"/>
</dbReference>
<keyword evidence="5" id="KW-0472">Membrane</keyword>
<dbReference type="SMART" id="SM00228">
    <property type="entry name" value="PDZ"/>
    <property type="match status" value="1"/>
</dbReference>
<keyword evidence="3" id="KW-0378">Hydrolase</keyword>
<dbReference type="Proteomes" id="UP000190625">
    <property type="component" value="Unassembled WGS sequence"/>
</dbReference>
<dbReference type="SUPFAM" id="SSF50156">
    <property type="entry name" value="PDZ domain-like"/>
    <property type="match status" value="1"/>
</dbReference>
<accession>A0A1T4L464</accession>
<sequence>MSPFFDDNDHTSKWYSYFVVAIVGIIVGSSLVTILVSGLFANEEKQNFQARPQVQKPEGTSQGSTKNSNSIVNVVNQVGPAIVKITTVEQRLTYDFFYGPKKELVKGEGSGVIFSKKGYILTNNHVVEGADQIKVLLSKANKEQREITGKVIGRDPITDLAVVKIKGRDDLPIAQLGNSDKLQVGQLVIAIGNPFGFSNTVTTGVVSAIGRKLEIQQGTELTDMIQTDAAINPGNSGGALLNKDGKVIGINTAIIQGAQGIGFAIPINTVQEIAEELINEGKIIRPWLGIYGVTINKSLARQYSLPRDSGVFIARVVNASPSDKSGLRKGDIITEINGVKIESMNRLRKKLKEFNVNQKIKVALYRDKKLKVIKVELDSRPAPK</sequence>
<dbReference type="Gene3D" id="2.30.42.10">
    <property type="match status" value="1"/>
</dbReference>
<dbReference type="SUPFAM" id="SSF50494">
    <property type="entry name" value="Trypsin-like serine proteases"/>
    <property type="match status" value="1"/>
</dbReference>
<dbReference type="GO" id="GO:0006508">
    <property type="term" value="P:proteolysis"/>
    <property type="evidence" value="ECO:0007669"/>
    <property type="project" value="UniProtKB-KW"/>
</dbReference>
<dbReference type="InterPro" id="IPR036034">
    <property type="entry name" value="PDZ_sf"/>
</dbReference>
<reference evidence="8" key="1">
    <citation type="submission" date="2017-02" db="EMBL/GenBank/DDBJ databases">
        <authorList>
            <person name="Varghese N."/>
            <person name="Submissions S."/>
        </authorList>
    </citation>
    <scope>NUCLEOTIDE SEQUENCE [LARGE SCALE GENOMIC DNA]</scope>
    <source>
        <strain evidence="8">ATCC BAA-73</strain>
    </source>
</reference>
<dbReference type="Pfam" id="PF13180">
    <property type="entry name" value="PDZ_2"/>
    <property type="match status" value="1"/>
</dbReference>
<dbReference type="EMBL" id="FUWM01000007">
    <property type="protein sequence ID" value="SJZ49506.1"/>
    <property type="molecule type" value="Genomic_DNA"/>
</dbReference>
<evidence type="ECO:0000313" key="8">
    <source>
        <dbReference type="Proteomes" id="UP000190625"/>
    </source>
</evidence>
<dbReference type="FunFam" id="2.40.10.10:FF:000001">
    <property type="entry name" value="Periplasmic serine protease DegS"/>
    <property type="match status" value="1"/>
</dbReference>
<dbReference type="RefSeq" id="WP_078809521.1">
    <property type="nucleotide sequence ID" value="NZ_FUWM01000007.1"/>
</dbReference>
<evidence type="ECO:0000313" key="7">
    <source>
        <dbReference type="EMBL" id="SJZ49506.1"/>
    </source>
</evidence>